<dbReference type="EMBL" id="LGRX02008046">
    <property type="protein sequence ID" value="KAK3273994.1"/>
    <property type="molecule type" value="Genomic_DNA"/>
</dbReference>
<dbReference type="Proteomes" id="UP001190700">
    <property type="component" value="Unassembled WGS sequence"/>
</dbReference>
<dbReference type="InterPro" id="IPR011009">
    <property type="entry name" value="Kinase-like_dom_sf"/>
</dbReference>
<evidence type="ECO:0000313" key="3">
    <source>
        <dbReference type="Proteomes" id="UP001190700"/>
    </source>
</evidence>
<dbReference type="Pfam" id="PF07714">
    <property type="entry name" value="PK_Tyr_Ser-Thr"/>
    <property type="match status" value="1"/>
</dbReference>
<organism evidence="2 3">
    <name type="scientific">Cymbomonas tetramitiformis</name>
    <dbReference type="NCBI Taxonomy" id="36881"/>
    <lineage>
        <taxon>Eukaryota</taxon>
        <taxon>Viridiplantae</taxon>
        <taxon>Chlorophyta</taxon>
        <taxon>Pyramimonadophyceae</taxon>
        <taxon>Pyramimonadales</taxon>
        <taxon>Pyramimonadaceae</taxon>
        <taxon>Cymbomonas</taxon>
    </lineage>
</organism>
<dbReference type="SUPFAM" id="SSF56112">
    <property type="entry name" value="Protein kinase-like (PK-like)"/>
    <property type="match status" value="1"/>
</dbReference>
<dbReference type="GO" id="GO:0005524">
    <property type="term" value="F:ATP binding"/>
    <property type="evidence" value="ECO:0007669"/>
    <property type="project" value="InterPro"/>
</dbReference>
<dbReference type="GO" id="GO:0004672">
    <property type="term" value="F:protein kinase activity"/>
    <property type="evidence" value="ECO:0007669"/>
    <property type="project" value="InterPro"/>
</dbReference>
<gene>
    <name evidence="2" type="ORF">CYMTET_17801</name>
</gene>
<dbReference type="AlphaFoldDB" id="A0AAE0L6X1"/>
<dbReference type="PROSITE" id="PS50011">
    <property type="entry name" value="PROTEIN_KINASE_DOM"/>
    <property type="match status" value="1"/>
</dbReference>
<name>A0AAE0L6X1_9CHLO</name>
<keyword evidence="3" id="KW-1185">Reference proteome</keyword>
<dbReference type="InterPro" id="IPR000719">
    <property type="entry name" value="Prot_kinase_dom"/>
</dbReference>
<accession>A0AAE0L6X1</accession>
<evidence type="ECO:0000259" key="1">
    <source>
        <dbReference type="PROSITE" id="PS50011"/>
    </source>
</evidence>
<proteinExistence type="predicted"/>
<evidence type="ECO:0000313" key="2">
    <source>
        <dbReference type="EMBL" id="KAK3273994.1"/>
    </source>
</evidence>
<protein>
    <recommendedName>
        <fullName evidence="1">Protein kinase domain-containing protein</fullName>
    </recommendedName>
</protein>
<dbReference type="InterPro" id="IPR001245">
    <property type="entry name" value="Ser-Thr/Tyr_kinase_cat_dom"/>
</dbReference>
<feature type="domain" description="Protein kinase" evidence="1">
    <location>
        <begin position="1"/>
        <end position="305"/>
    </location>
</feature>
<comment type="caution">
    <text evidence="2">The sequence shown here is derived from an EMBL/GenBank/DDBJ whole genome shotgun (WGS) entry which is preliminary data.</text>
</comment>
<dbReference type="Gene3D" id="1.10.510.10">
    <property type="entry name" value="Transferase(Phosphotransferase) domain 1"/>
    <property type="match status" value="1"/>
</dbReference>
<sequence length="305" mass="34005">METTLALTLRKKRKNMMVKVNLKAMAIPIVTIPVVPEMHFRGLLREGTSTVKIPVLFLLRGYRSLSILAKNLVGGDQVKYEDVIRTPDTKEKAGGFGVASLDMLLGVQHVVLKEFKERNLKDMVHEMLYAIAISKGSTHVFAPCRMHALEIIHGDLKGNDVLVMEKPLGLQGVIVSLIDFSLTATADKTTSKYDNISEQETARRLRRAYWIAPKTGNGIRMGKLSDMYSVGFLLLDVLIPQCASRNRGRSHVYEVKTSAETYSPYVHRDIAIHIMNCFGARSARPTAGVLYEVFKDSEIKDGVIS</sequence>
<reference evidence="2 3" key="1">
    <citation type="journal article" date="2015" name="Genome Biol. Evol.">
        <title>Comparative Genomics of a Bacterivorous Green Alga Reveals Evolutionary Causalities and Consequences of Phago-Mixotrophic Mode of Nutrition.</title>
        <authorList>
            <person name="Burns J.A."/>
            <person name="Paasch A."/>
            <person name="Narechania A."/>
            <person name="Kim E."/>
        </authorList>
    </citation>
    <scope>NUCLEOTIDE SEQUENCE [LARGE SCALE GENOMIC DNA]</scope>
    <source>
        <strain evidence="2 3">PLY_AMNH</strain>
    </source>
</reference>